<feature type="region of interest" description="Disordered" evidence="7">
    <location>
        <begin position="1719"/>
        <end position="1745"/>
    </location>
</feature>
<keyword evidence="8" id="KW-0472">Membrane</keyword>
<evidence type="ECO:0000256" key="7">
    <source>
        <dbReference type="SAM" id="MobiDB-lite"/>
    </source>
</evidence>
<dbReference type="Gene3D" id="3.30.2410.10">
    <property type="entry name" value="Hect, E3 ligase catalytic domain"/>
    <property type="match status" value="1"/>
</dbReference>
<proteinExistence type="predicted"/>
<protein>
    <recommendedName>
        <fullName evidence="3">HECT-type E3 ubiquitin transferase</fullName>
        <ecNumber evidence="3">2.3.2.26</ecNumber>
    </recommendedName>
</protein>
<comment type="catalytic activity">
    <reaction evidence="1">
        <text>S-ubiquitinyl-[E2 ubiquitin-conjugating enzyme]-L-cysteine + [acceptor protein]-L-lysine = [E2 ubiquitin-conjugating enzyme]-L-cysteine + N(6)-ubiquitinyl-[acceptor protein]-L-lysine.</text>
        <dbReference type="EC" id="2.3.2.26"/>
    </reaction>
</comment>
<dbReference type="InterPro" id="IPR035983">
    <property type="entry name" value="Hect_E3_ubiquitin_ligase"/>
</dbReference>
<feature type="region of interest" description="Disordered" evidence="7">
    <location>
        <begin position="1554"/>
        <end position="1593"/>
    </location>
</feature>
<evidence type="ECO:0000256" key="8">
    <source>
        <dbReference type="SAM" id="Phobius"/>
    </source>
</evidence>
<keyword evidence="4" id="KW-0808">Transferase</keyword>
<dbReference type="PROSITE" id="PS50237">
    <property type="entry name" value="HECT"/>
    <property type="match status" value="2"/>
</dbReference>
<keyword evidence="5 6" id="KW-0833">Ubl conjugation pathway</keyword>
<name>A0A5J4X7B3_9EUKA</name>
<dbReference type="PANTHER" id="PTHR11254">
    <property type="entry name" value="HECT DOMAIN UBIQUITIN-PROTEIN LIGASE"/>
    <property type="match status" value="1"/>
</dbReference>
<feature type="compositionally biased region" description="Polar residues" evidence="7">
    <location>
        <begin position="1554"/>
        <end position="1566"/>
    </location>
</feature>
<dbReference type="EC" id="2.3.2.26" evidence="3"/>
<feature type="domain" description="HECT" evidence="9">
    <location>
        <begin position="200"/>
        <end position="412"/>
    </location>
</feature>
<comment type="pathway">
    <text evidence="2">Protein modification; protein ubiquitination.</text>
</comment>
<dbReference type="InterPro" id="IPR050409">
    <property type="entry name" value="E3_ubiq-protein_ligase"/>
</dbReference>
<organism evidence="10 11">
    <name type="scientific">Streblomastix strix</name>
    <dbReference type="NCBI Taxonomy" id="222440"/>
    <lineage>
        <taxon>Eukaryota</taxon>
        <taxon>Metamonada</taxon>
        <taxon>Preaxostyla</taxon>
        <taxon>Oxymonadida</taxon>
        <taxon>Streblomastigidae</taxon>
        <taxon>Streblomastix</taxon>
    </lineage>
</organism>
<evidence type="ECO:0000256" key="1">
    <source>
        <dbReference type="ARBA" id="ARBA00000885"/>
    </source>
</evidence>
<evidence type="ECO:0000256" key="6">
    <source>
        <dbReference type="PROSITE-ProRule" id="PRU00104"/>
    </source>
</evidence>
<evidence type="ECO:0000256" key="4">
    <source>
        <dbReference type="ARBA" id="ARBA00022679"/>
    </source>
</evidence>
<feature type="region of interest" description="Disordered" evidence="7">
    <location>
        <begin position="1818"/>
        <end position="1847"/>
    </location>
</feature>
<dbReference type="PANTHER" id="PTHR11254:SF440">
    <property type="entry name" value="E3 UBIQUITIN-PROTEIN LIGASE NEDD-4"/>
    <property type="match status" value="1"/>
</dbReference>
<evidence type="ECO:0000259" key="9">
    <source>
        <dbReference type="PROSITE" id="PS50237"/>
    </source>
</evidence>
<dbReference type="SUPFAM" id="SSF56204">
    <property type="entry name" value="Hect, E3 ligase catalytic domain"/>
    <property type="match status" value="1"/>
</dbReference>
<dbReference type="Gene3D" id="3.30.2160.10">
    <property type="entry name" value="Hect, E3 ligase catalytic domain"/>
    <property type="match status" value="1"/>
</dbReference>
<comment type="caution">
    <text evidence="6">Lacks conserved residue(s) required for the propagation of feature annotation.</text>
</comment>
<dbReference type="GO" id="GO:0005737">
    <property type="term" value="C:cytoplasm"/>
    <property type="evidence" value="ECO:0007669"/>
    <property type="project" value="TreeGrafter"/>
</dbReference>
<evidence type="ECO:0000256" key="2">
    <source>
        <dbReference type="ARBA" id="ARBA00004906"/>
    </source>
</evidence>
<feature type="active site" description="Glycyl thioester intermediate" evidence="6">
    <location>
        <position position="380"/>
    </location>
</feature>
<reference evidence="10 11" key="1">
    <citation type="submission" date="2019-03" db="EMBL/GenBank/DDBJ databases">
        <title>Single cell metagenomics reveals metabolic interactions within the superorganism composed of flagellate Streblomastix strix and complex community of Bacteroidetes bacteria on its surface.</title>
        <authorList>
            <person name="Treitli S.C."/>
            <person name="Kolisko M."/>
            <person name="Husnik F."/>
            <person name="Keeling P."/>
            <person name="Hampl V."/>
        </authorList>
    </citation>
    <scope>NUCLEOTIDE SEQUENCE [LARGE SCALE GENOMIC DNA]</scope>
    <source>
        <strain evidence="10">ST1C</strain>
    </source>
</reference>
<dbReference type="InterPro" id="IPR000569">
    <property type="entry name" value="HECT_dom"/>
</dbReference>
<dbReference type="Proteomes" id="UP000324800">
    <property type="component" value="Unassembled WGS sequence"/>
</dbReference>
<feature type="compositionally biased region" description="Basic and acidic residues" evidence="7">
    <location>
        <begin position="1730"/>
        <end position="1745"/>
    </location>
</feature>
<feature type="transmembrane region" description="Helical" evidence="8">
    <location>
        <begin position="1748"/>
        <end position="1773"/>
    </location>
</feature>
<dbReference type="GO" id="GO:0061630">
    <property type="term" value="F:ubiquitin protein ligase activity"/>
    <property type="evidence" value="ECO:0007669"/>
    <property type="project" value="UniProtKB-EC"/>
</dbReference>
<keyword evidence="8" id="KW-0812">Transmembrane</keyword>
<gene>
    <name evidence="10" type="ORF">EZS28_001956</name>
</gene>
<feature type="compositionally biased region" description="Basic and acidic residues" evidence="7">
    <location>
        <begin position="1567"/>
        <end position="1578"/>
    </location>
</feature>
<evidence type="ECO:0000256" key="5">
    <source>
        <dbReference type="ARBA" id="ARBA00022786"/>
    </source>
</evidence>
<feature type="domain" description="HECT" evidence="9">
    <location>
        <begin position="144"/>
        <end position="187"/>
    </location>
</feature>
<comment type="caution">
    <text evidence="10">The sequence shown here is derived from an EMBL/GenBank/DDBJ whole genome shotgun (WGS) entry which is preliminary data.</text>
</comment>
<evidence type="ECO:0000313" key="10">
    <source>
        <dbReference type="EMBL" id="KAA6402515.1"/>
    </source>
</evidence>
<dbReference type="Gene3D" id="3.90.1750.10">
    <property type="entry name" value="Hect, E3 ligase catalytic domains"/>
    <property type="match status" value="2"/>
</dbReference>
<dbReference type="GO" id="GO:0016567">
    <property type="term" value="P:protein ubiquitination"/>
    <property type="evidence" value="ECO:0007669"/>
    <property type="project" value="TreeGrafter"/>
</dbReference>
<dbReference type="EMBL" id="SNRW01000223">
    <property type="protein sequence ID" value="KAA6402515.1"/>
    <property type="molecule type" value="Genomic_DNA"/>
</dbReference>
<evidence type="ECO:0000313" key="11">
    <source>
        <dbReference type="Proteomes" id="UP000324800"/>
    </source>
</evidence>
<dbReference type="GO" id="GO:0006511">
    <property type="term" value="P:ubiquitin-dependent protein catabolic process"/>
    <property type="evidence" value="ECO:0007669"/>
    <property type="project" value="TreeGrafter"/>
</dbReference>
<sequence>MNNDSQFVQSENNQTLILHSVAPPRSESTFAISIIQNPLPVYRDTSVVESQKHLKLSNEEELSSLISNQSLERPVYALIWIAGSEDPGIDSTLSFIGRISLLRQYFESKRPPEPIVWQQKPRMKCKVRSKHILEDSFSAFMKTDPEKLKLRLNVLFYGEDAVDYGGISREWFTLILPEITNPNYALFKGGGYVDKIIFNISENDPSGLMLDFTLTITEFDQMKEIELKPNGKDIEVTQENKKEYIKFVIKHKLTYNIVRQLREIQKGFHDLLPQGCLKAFTPAELEIMLCGVDQIDLEDWKANTDYIGGYRSNSPQILYFWDMILDMSNEQRAQLLQFATGTTLLPPGGFMNLMGSMGPRKFTIYRSTKGTQYLPNVHICFNQNDLPYYETNDIFIEMFNTVLKEESNDQLTATDSDLDEIDPNDPTTIDRTAVNGYPHADLMNFVLDSLFQTRARFVHRLEEFPDPFGPVGDPSTKHIQPPPIPTSELQPSRFSEHCFALSIIVVSGSSDSGISVLERLAFAKSRFFSSLTLVSPQCLPCLESTIIPPPAFYHQHFVEPYPNGMSVMGVTKQIKLKQLQKDQPDAELEEDFEESQYQYFIGYDVCDEDETLLKIDIDITSDEYKEFVKRKKERAAFLRQVYEQKVYSQHRLLHPIPVPPIIARAAGIPGTQEIVPIPPLWSAKVDPQREKDIQIEFWIMRRNINLITNTTSAPIGSLITNQPGFISKVPEYIQQPDSSFHQIITKKKGSIIPSIPGNIPATEYPASFISVTPSTHHSLFVIPIPFRPPTPEIQVVNSCNYTAATLAGLGLQRYIEEVPGVVLNIDREKRELMLADGSLVPYDMLIISIEQYLSGISPSACECFQIGDIRAGDVCPLTEDCKEVEIDPTYRGCFCTDIYQPDFCTCTSAIHPDNEQGCVCDENEDATFNIDDCIETKTCTGNNTPIGCNCADNGSILNRRMQKLIIASSGWLYTRCACTQDSKDLIGVPVAQCEFRTIGDPRSGLTTPVVHVIVLKMIIQIKPNTCKYIDRYTPNGCTCPRDTFLNQLEGVPPGQCKCLDEDDPRVGISCPISRKCSSEDLQSTPCQCSADFNQSGSICTYQRLPQNCVCDLIGKDPFNFATCQETKVCTANQQPNPSCTCSYSVENCRYSKSQCQADKIYPTLLNWTEEHEQSVCPDIFKCSKDYSPWGCNCYVKTGVSYELDFALNNLRSIKLESNVQITTISLLKEYLNSYAFIDTSLNPSDKINILRQKFYDNNKYVDVEGTYPALEAIARWADEEEDLFSKAIFDVIDAFTNNSSHDYSKRLLIDLRGNVGGQFRLGRQFLNFLNPNVGHHLYQTVDMTRTDLNELIAIITLYQQDIYPDEVQLPLELDKMEIDKLFYSRENRKSTTQYEGKNSLTVNMTYITCSQFVKHIGEKHLGRIIGVGAPYPDDKDIRFDVGMTTSGSIYNYQSVQDIKSNASLIESAKIDEFKLPNQFYRIGTDLSWSNKGGYGFTDESSDQLLEYKIVDVDFRVEYFPIDSLISDDDDDDEKRYILYDEVLKREKELQGIGNKSSSQYISASNKESIHKSNSDSKSKSSSNPDPLPTSPKKCLSWEVETNNTQTPNNCKGCLRNDPYSICGHPCSVRGSSEAKGRYSNGTAKIGEYLTDKCIFSHCKVGYYRQNIVFGQKIDQKCSLVPLGPNQIRIEITPDQTEDEVKDNDPCNLQVIVDELVELEEEEEQQQQQSDQDKQKEIETEEPKSKAEMISGIVVAGVIVVASIVAMIIVAVVIQHQKYSGLGRRGPSSDSDVNSLNHQRRIDAFECGFKRKCKDGDEISKQNFDEDGQDEPDQQTGKEGAETEEEENELQIKMIIQKRCKVVAEIAEKSGVFHVGGSGSR</sequence>
<evidence type="ECO:0000256" key="3">
    <source>
        <dbReference type="ARBA" id="ARBA00012485"/>
    </source>
</evidence>
<dbReference type="Pfam" id="PF00632">
    <property type="entry name" value="HECT"/>
    <property type="match status" value="1"/>
</dbReference>
<dbReference type="SMART" id="SM00119">
    <property type="entry name" value="HECTc"/>
    <property type="match status" value="1"/>
</dbReference>
<keyword evidence="8" id="KW-1133">Transmembrane helix</keyword>
<accession>A0A5J4X7B3</accession>